<evidence type="ECO:0000313" key="5">
    <source>
        <dbReference type="EMBL" id="KAI9564536.1"/>
    </source>
</evidence>
<dbReference type="InterPro" id="IPR020845">
    <property type="entry name" value="AMP-binding_CS"/>
</dbReference>
<feature type="signal peptide" evidence="2">
    <location>
        <begin position="1"/>
        <end position="18"/>
    </location>
</feature>
<dbReference type="InterPro" id="IPR042099">
    <property type="entry name" value="ANL_N_sf"/>
</dbReference>
<dbReference type="GO" id="GO:0006631">
    <property type="term" value="P:fatty acid metabolic process"/>
    <property type="evidence" value="ECO:0007669"/>
    <property type="project" value="TreeGrafter"/>
</dbReference>
<dbReference type="Gene3D" id="3.30.300.30">
    <property type="match status" value="1"/>
</dbReference>
<dbReference type="PROSITE" id="PS00455">
    <property type="entry name" value="AMP_BINDING"/>
    <property type="match status" value="1"/>
</dbReference>
<dbReference type="Gene3D" id="3.40.50.12780">
    <property type="entry name" value="N-terminal domain of ligase-like"/>
    <property type="match status" value="1"/>
</dbReference>
<gene>
    <name evidence="5" type="ORF">GHT06_008275</name>
</gene>
<keyword evidence="2" id="KW-0732">Signal</keyword>
<feature type="domain" description="AMP-dependent synthetase/ligase" evidence="3">
    <location>
        <begin position="54"/>
        <end position="478"/>
    </location>
</feature>
<dbReference type="Pfam" id="PF00501">
    <property type="entry name" value="AMP-binding"/>
    <property type="match status" value="1"/>
</dbReference>
<evidence type="ECO:0000256" key="2">
    <source>
        <dbReference type="SAM" id="SignalP"/>
    </source>
</evidence>
<evidence type="ECO:0000259" key="3">
    <source>
        <dbReference type="Pfam" id="PF00501"/>
    </source>
</evidence>
<dbReference type="InterPro" id="IPR025110">
    <property type="entry name" value="AMP-bd_C"/>
</dbReference>
<dbReference type="AlphaFoldDB" id="A0AAD5LKQ6"/>
<proteinExistence type="inferred from homology"/>
<feature type="chain" id="PRO_5042060833" description="Acyl-CoA synthetase family member 3, mitochondrial" evidence="2">
    <location>
        <begin position="19"/>
        <end position="623"/>
    </location>
</feature>
<keyword evidence="6" id="KW-1185">Reference proteome</keyword>
<comment type="caution">
    <text evidence="5">The sequence shown here is derived from an EMBL/GenBank/DDBJ whole genome shotgun (WGS) entry which is preliminary data.</text>
</comment>
<evidence type="ECO:0000313" key="6">
    <source>
        <dbReference type="Proteomes" id="UP000820818"/>
    </source>
</evidence>
<name>A0AAD5LKQ6_9CRUS</name>
<dbReference type="EMBL" id="WJBH02000001">
    <property type="protein sequence ID" value="KAI9564536.1"/>
    <property type="molecule type" value="Genomic_DNA"/>
</dbReference>
<dbReference type="PANTHER" id="PTHR43201">
    <property type="entry name" value="ACYL-COA SYNTHETASE"/>
    <property type="match status" value="1"/>
</dbReference>
<dbReference type="PANTHER" id="PTHR43201:SF8">
    <property type="entry name" value="ACYL-COA SYNTHETASE FAMILY MEMBER 3"/>
    <property type="match status" value="1"/>
</dbReference>
<evidence type="ECO:0008006" key="7">
    <source>
        <dbReference type="Google" id="ProtNLM"/>
    </source>
</evidence>
<sequence>MAFLILKPVICLLSSVSSKKSITLYRAARRGFCSIPHGKTEEKNESITPVFQIATNHLNKIALKDKNGTHTYQEILRKSLLLARKIQGKLGVNKTQERIVFLCPNDVTYVVAQWACWASGHIAVPLSPVHPPSLLSYYIQDSEASLAITTSDQSNVELMASLSSNLNSLPLLVIDDSWSRQDSSSSRPIGDKKSENICASVRVETNPPSIDSTLAGLLSEFSMPDNFYRKANAMILYTSGTTGKPKGVLLSHVNIDSQVRSLISSWSWSPADVILHTLPLYHTHGIVNALLCPLYVGARCIMLPKFDASLVWSNLLGVNMSNSERPTVFMAVPTIYSMLINEYQRKFAGNPKLKEFVKATCSTKIRLMVSGSAPLPEPVFHQWRSITGHQLLERYGMTEIGMALSNPIKGERRPGHVGLPIPGTRVRIVEFKTSSDGSKVYYDILTEGNSKATKVEPGKAGLSGELLVRGNSVFQGYWNKPDATEKEFTKDGWFKTGDIAQFNNGYYRILGRASADIIKSGGHKLSALQIETELLAHPRISDCAVVGLPDPVWGQLVAAVLVPKERSKLEVDELKSWCKKHATMAPYAIPTVWKVVDSIPRNAMGKINKKDLVNQIFNLPSSP</sequence>
<protein>
    <recommendedName>
        <fullName evidence="7">Acyl-CoA synthetase family member 3, mitochondrial</fullName>
    </recommendedName>
</protein>
<dbReference type="Proteomes" id="UP000820818">
    <property type="component" value="Linkage Group LG1"/>
</dbReference>
<evidence type="ECO:0000259" key="4">
    <source>
        <dbReference type="Pfam" id="PF13193"/>
    </source>
</evidence>
<organism evidence="5 6">
    <name type="scientific">Daphnia sinensis</name>
    <dbReference type="NCBI Taxonomy" id="1820382"/>
    <lineage>
        <taxon>Eukaryota</taxon>
        <taxon>Metazoa</taxon>
        <taxon>Ecdysozoa</taxon>
        <taxon>Arthropoda</taxon>
        <taxon>Crustacea</taxon>
        <taxon>Branchiopoda</taxon>
        <taxon>Diplostraca</taxon>
        <taxon>Cladocera</taxon>
        <taxon>Anomopoda</taxon>
        <taxon>Daphniidae</taxon>
        <taxon>Daphnia</taxon>
        <taxon>Daphnia similis group</taxon>
    </lineage>
</organism>
<dbReference type="CDD" id="cd05941">
    <property type="entry name" value="MCS"/>
    <property type="match status" value="1"/>
</dbReference>
<comment type="similarity">
    <text evidence="1">Belongs to the ATP-dependent AMP-binding enzyme family.</text>
</comment>
<dbReference type="Pfam" id="PF13193">
    <property type="entry name" value="AMP-binding_C"/>
    <property type="match status" value="1"/>
</dbReference>
<reference evidence="5 6" key="1">
    <citation type="submission" date="2022-05" db="EMBL/GenBank/DDBJ databases">
        <title>A multi-omics perspective on studying reproductive biology in Daphnia sinensis.</title>
        <authorList>
            <person name="Jia J."/>
        </authorList>
    </citation>
    <scope>NUCLEOTIDE SEQUENCE [LARGE SCALE GENOMIC DNA]</scope>
    <source>
        <strain evidence="5 6">WSL</strain>
    </source>
</reference>
<evidence type="ECO:0000256" key="1">
    <source>
        <dbReference type="ARBA" id="ARBA00006432"/>
    </source>
</evidence>
<dbReference type="InterPro" id="IPR045851">
    <property type="entry name" value="AMP-bd_C_sf"/>
</dbReference>
<dbReference type="SUPFAM" id="SSF56801">
    <property type="entry name" value="Acetyl-CoA synthetase-like"/>
    <property type="match status" value="1"/>
</dbReference>
<dbReference type="GO" id="GO:0031956">
    <property type="term" value="F:medium-chain fatty acid-CoA ligase activity"/>
    <property type="evidence" value="ECO:0007669"/>
    <property type="project" value="TreeGrafter"/>
</dbReference>
<feature type="domain" description="AMP-binding enzyme C-terminal" evidence="4">
    <location>
        <begin position="530"/>
        <end position="606"/>
    </location>
</feature>
<accession>A0AAD5LKQ6</accession>
<dbReference type="InterPro" id="IPR000873">
    <property type="entry name" value="AMP-dep_synth/lig_dom"/>
</dbReference>